<keyword evidence="4 9" id="KW-0479">Metal-binding</keyword>
<dbReference type="InterPro" id="IPR001128">
    <property type="entry name" value="Cyt_P450"/>
</dbReference>
<keyword evidence="3 9" id="KW-0349">Heme</keyword>
<comment type="pathway">
    <text evidence="1">Antibiotic biosynthesis; vancomycin biosynthesis.</text>
</comment>
<evidence type="ECO:0000256" key="2">
    <source>
        <dbReference type="ARBA" id="ARBA00010617"/>
    </source>
</evidence>
<evidence type="ECO:0000256" key="9">
    <source>
        <dbReference type="RuleBase" id="RU000461"/>
    </source>
</evidence>
<dbReference type="PANTHER" id="PTHR46696">
    <property type="entry name" value="P450, PUTATIVE (EUROFUNG)-RELATED"/>
    <property type="match status" value="1"/>
</dbReference>
<keyword evidence="5 9" id="KW-0560">Oxidoreductase</keyword>
<dbReference type="Gene3D" id="1.10.630.10">
    <property type="entry name" value="Cytochrome P450"/>
    <property type="match status" value="1"/>
</dbReference>
<keyword evidence="7 9" id="KW-0503">Monooxygenase</keyword>
<dbReference type="GO" id="GO:0004497">
    <property type="term" value="F:monooxygenase activity"/>
    <property type="evidence" value="ECO:0007669"/>
    <property type="project" value="UniProtKB-KW"/>
</dbReference>
<accession>A0A1I0XX32</accession>
<evidence type="ECO:0000256" key="7">
    <source>
        <dbReference type="ARBA" id="ARBA00023033"/>
    </source>
</evidence>
<dbReference type="PANTHER" id="PTHR46696:SF1">
    <property type="entry name" value="CYTOCHROME P450 YJIB-RELATED"/>
    <property type="match status" value="1"/>
</dbReference>
<dbReference type="GO" id="GO:0005506">
    <property type="term" value="F:iron ion binding"/>
    <property type="evidence" value="ECO:0007669"/>
    <property type="project" value="InterPro"/>
</dbReference>
<proteinExistence type="inferred from homology"/>
<comment type="function">
    <text evidence="8">Involved in the coupling of aromatic side chains of the heptapeptide of vancomycin.</text>
</comment>
<evidence type="ECO:0000256" key="3">
    <source>
        <dbReference type="ARBA" id="ARBA00022617"/>
    </source>
</evidence>
<keyword evidence="6 9" id="KW-0408">Iron</keyword>
<evidence type="ECO:0000256" key="8">
    <source>
        <dbReference type="ARBA" id="ARBA00055433"/>
    </source>
</evidence>
<dbReference type="EMBL" id="FOKG01000004">
    <property type="protein sequence ID" value="SFB04718.1"/>
    <property type="molecule type" value="Genomic_DNA"/>
</dbReference>
<dbReference type="GO" id="GO:0016705">
    <property type="term" value="F:oxidoreductase activity, acting on paired donors, with incorporation or reduction of molecular oxygen"/>
    <property type="evidence" value="ECO:0007669"/>
    <property type="project" value="InterPro"/>
</dbReference>
<evidence type="ECO:0000313" key="10">
    <source>
        <dbReference type="EMBL" id="SFB04718.1"/>
    </source>
</evidence>
<dbReference type="InterPro" id="IPR036396">
    <property type="entry name" value="Cyt_P450_sf"/>
</dbReference>
<dbReference type="InterPro" id="IPR017972">
    <property type="entry name" value="Cyt_P450_CS"/>
</dbReference>
<comment type="similarity">
    <text evidence="2 9">Belongs to the cytochrome P450 family.</text>
</comment>
<dbReference type="Proteomes" id="UP000243799">
    <property type="component" value="Unassembled WGS sequence"/>
</dbReference>
<organism evidence="10 11">
    <name type="scientific">Amycolatopsis marina</name>
    <dbReference type="NCBI Taxonomy" id="490629"/>
    <lineage>
        <taxon>Bacteria</taxon>
        <taxon>Bacillati</taxon>
        <taxon>Actinomycetota</taxon>
        <taxon>Actinomycetes</taxon>
        <taxon>Pseudonocardiales</taxon>
        <taxon>Pseudonocardiaceae</taxon>
        <taxon>Amycolatopsis</taxon>
    </lineage>
</organism>
<evidence type="ECO:0000256" key="1">
    <source>
        <dbReference type="ARBA" id="ARBA00004660"/>
    </source>
</evidence>
<evidence type="ECO:0000256" key="6">
    <source>
        <dbReference type="ARBA" id="ARBA00023004"/>
    </source>
</evidence>
<dbReference type="SUPFAM" id="SSF48264">
    <property type="entry name" value="Cytochrome P450"/>
    <property type="match status" value="1"/>
</dbReference>
<gene>
    <name evidence="10" type="ORF">SAMN05216266_10421</name>
</gene>
<dbReference type="OrthoDB" id="4133219at2"/>
<dbReference type="GO" id="GO:0020037">
    <property type="term" value="F:heme binding"/>
    <property type="evidence" value="ECO:0007669"/>
    <property type="project" value="InterPro"/>
</dbReference>
<dbReference type="PRINTS" id="PR00359">
    <property type="entry name" value="BP450"/>
</dbReference>
<reference evidence="11" key="1">
    <citation type="submission" date="2016-10" db="EMBL/GenBank/DDBJ databases">
        <authorList>
            <person name="Varghese N."/>
            <person name="Submissions S."/>
        </authorList>
    </citation>
    <scope>NUCLEOTIDE SEQUENCE [LARGE SCALE GENOMIC DNA]</scope>
    <source>
        <strain evidence="11">CGMCC 4.3568</strain>
    </source>
</reference>
<dbReference type="InterPro" id="IPR002397">
    <property type="entry name" value="Cyt_P450_B"/>
</dbReference>
<dbReference type="PROSITE" id="PS00086">
    <property type="entry name" value="CYTOCHROME_P450"/>
    <property type="match status" value="1"/>
</dbReference>
<evidence type="ECO:0000256" key="5">
    <source>
        <dbReference type="ARBA" id="ARBA00023002"/>
    </source>
</evidence>
<dbReference type="AlphaFoldDB" id="A0A1I0XX32"/>
<dbReference type="CDD" id="cd11032">
    <property type="entry name" value="P450_EryK-like"/>
    <property type="match status" value="1"/>
</dbReference>
<dbReference type="STRING" id="490629.SAMN05216266_10421"/>
<name>A0A1I0XX32_9PSEU</name>
<keyword evidence="11" id="KW-1185">Reference proteome</keyword>
<sequence length="400" mass="43802">MTDNLLAGQPPTTADGGTQLLAWLREMRRNQPIWQEPSGAVHLFRHADVTAVLADPATFSSDVSQAAPDDVPNFVEGSLAATDPPRHRKLRRIVSEAFTPKTVASLEPRIVELTNELLDAVADRDEWEFVDALSNPLPVTVIAELLGIPVADQPKFRRWAEAAITATNDAQVGEAEFHISDWVAEQLREMQEYLLAHAKRRLEEPTGDLMTRLATAEVDGVKLTDNELFSFAADLLFAGHITTTMLLGNSLVSLHEHPDVAAEVRADRTLVPSFIEEVLRVRPPITLTNRLVRKDTHLGGVDVPTGGMVVAWMLSANYDEDKIPAPEAFDVHRDPNPHLAFGHGIHFCIGAPLGRLETRIALNILLNRYQGIRPSGDGPTYHDAGGLFGVAKLPLVVTPA</sequence>
<dbReference type="FunFam" id="1.10.630.10:FF:000018">
    <property type="entry name" value="Cytochrome P450 monooxygenase"/>
    <property type="match status" value="1"/>
</dbReference>
<dbReference type="Pfam" id="PF00067">
    <property type="entry name" value="p450"/>
    <property type="match status" value="1"/>
</dbReference>
<protein>
    <submittedName>
        <fullName evidence="10">Cytochrome P450</fullName>
    </submittedName>
</protein>
<evidence type="ECO:0000256" key="4">
    <source>
        <dbReference type="ARBA" id="ARBA00022723"/>
    </source>
</evidence>
<evidence type="ECO:0000313" key="11">
    <source>
        <dbReference type="Proteomes" id="UP000243799"/>
    </source>
</evidence>
<dbReference type="RefSeq" id="WP_091671689.1">
    <property type="nucleotide sequence ID" value="NZ_FOKG01000004.1"/>
</dbReference>